<keyword evidence="4 6" id="KW-1133">Transmembrane helix</keyword>
<feature type="transmembrane region" description="Helical" evidence="6">
    <location>
        <begin position="52"/>
        <end position="70"/>
    </location>
</feature>
<accession>A0A418V6A7</accession>
<sequence length="306" mass="31720">MSQTPRNQTTRDQTARPLLPAPIYILIAAVLWGLLGILGKNAQTAGVTPLEVAFWRAALAGLLFGLHAGVTRAPLPRGKDLWVTAGFGLLGVSVFYGAYQLAVRSGGASLASVLLYTAPAFVALLGWAFLREKLGRREIMAVVGTLGGIALISLGGGQGVTVSAPALAYGLTAGFTYSLYYLYGKTFFGRYTPAALYAVALSIGAVGLLPFVHFTAKTSAAWLSLAGLALLCTYFAYLAYSAGLKHLPATRASVIASLEPVVAASLAALLFGERLAALALVGAALVIGAALLLSTEKPSETHPPIE</sequence>
<evidence type="ECO:0000256" key="3">
    <source>
        <dbReference type="ARBA" id="ARBA00022692"/>
    </source>
</evidence>
<feature type="domain" description="EamA" evidence="7">
    <location>
        <begin position="22"/>
        <end position="153"/>
    </location>
</feature>
<dbReference type="GO" id="GO:0016020">
    <property type="term" value="C:membrane"/>
    <property type="evidence" value="ECO:0007669"/>
    <property type="project" value="UniProtKB-SubCell"/>
</dbReference>
<evidence type="ECO:0000256" key="6">
    <source>
        <dbReference type="SAM" id="Phobius"/>
    </source>
</evidence>
<feature type="transmembrane region" description="Helical" evidence="6">
    <location>
        <begin position="82"/>
        <end position="102"/>
    </location>
</feature>
<evidence type="ECO:0000259" key="7">
    <source>
        <dbReference type="Pfam" id="PF00892"/>
    </source>
</evidence>
<feature type="transmembrane region" description="Helical" evidence="6">
    <location>
        <begin position="195"/>
        <end position="214"/>
    </location>
</feature>
<reference evidence="8 9" key="1">
    <citation type="submission" date="2018-09" db="EMBL/GenBank/DDBJ databases">
        <authorList>
            <person name="Zhu H."/>
        </authorList>
    </citation>
    <scope>NUCLEOTIDE SEQUENCE [LARGE SCALE GENOMIC DNA]</scope>
    <source>
        <strain evidence="8 9">K2S05-167</strain>
    </source>
</reference>
<dbReference type="InterPro" id="IPR050638">
    <property type="entry name" value="AA-Vitamin_Transporters"/>
</dbReference>
<evidence type="ECO:0000313" key="8">
    <source>
        <dbReference type="EMBL" id="RJF71631.1"/>
    </source>
</evidence>
<organism evidence="8 9">
    <name type="scientific">Deinococcus cavernae</name>
    <dbReference type="NCBI Taxonomy" id="2320857"/>
    <lineage>
        <taxon>Bacteria</taxon>
        <taxon>Thermotogati</taxon>
        <taxon>Deinococcota</taxon>
        <taxon>Deinococci</taxon>
        <taxon>Deinococcales</taxon>
        <taxon>Deinococcaceae</taxon>
        <taxon>Deinococcus</taxon>
    </lineage>
</organism>
<feature type="transmembrane region" description="Helical" evidence="6">
    <location>
        <begin position="277"/>
        <end position="294"/>
    </location>
</feature>
<feature type="transmembrane region" description="Helical" evidence="6">
    <location>
        <begin position="21"/>
        <end position="40"/>
    </location>
</feature>
<dbReference type="Pfam" id="PF00892">
    <property type="entry name" value="EamA"/>
    <property type="match status" value="2"/>
</dbReference>
<evidence type="ECO:0000256" key="2">
    <source>
        <dbReference type="ARBA" id="ARBA00007362"/>
    </source>
</evidence>
<evidence type="ECO:0000256" key="4">
    <source>
        <dbReference type="ARBA" id="ARBA00022989"/>
    </source>
</evidence>
<feature type="transmembrane region" description="Helical" evidence="6">
    <location>
        <begin position="108"/>
        <end position="130"/>
    </location>
</feature>
<dbReference type="InterPro" id="IPR000620">
    <property type="entry name" value="EamA_dom"/>
</dbReference>
<name>A0A418V6A7_9DEIO</name>
<keyword evidence="5 6" id="KW-0472">Membrane</keyword>
<keyword evidence="9" id="KW-1185">Reference proteome</keyword>
<dbReference type="RefSeq" id="WP_119762997.1">
    <property type="nucleotide sequence ID" value="NZ_QYUJ01000014.1"/>
</dbReference>
<dbReference type="SUPFAM" id="SSF103481">
    <property type="entry name" value="Multidrug resistance efflux transporter EmrE"/>
    <property type="match status" value="2"/>
</dbReference>
<feature type="transmembrane region" description="Helical" evidence="6">
    <location>
        <begin position="139"/>
        <end position="160"/>
    </location>
</feature>
<dbReference type="EMBL" id="QYUJ01000014">
    <property type="protein sequence ID" value="RJF71631.1"/>
    <property type="molecule type" value="Genomic_DNA"/>
</dbReference>
<dbReference type="AlphaFoldDB" id="A0A418V6A7"/>
<dbReference type="Proteomes" id="UP000286287">
    <property type="component" value="Unassembled WGS sequence"/>
</dbReference>
<evidence type="ECO:0000256" key="5">
    <source>
        <dbReference type="ARBA" id="ARBA00023136"/>
    </source>
</evidence>
<dbReference type="OrthoDB" id="6707571at2"/>
<keyword evidence="3 6" id="KW-0812">Transmembrane</keyword>
<comment type="caution">
    <text evidence="8">The sequence shown here is derived from an EMBL/GenBank/DDBJ whole genome shotgun (WGS) entry which is preliminary data.</text>
</comment>
<dbReference type="InterPro" id="IPR037185">
    <property type="entry name" value="EmrE-like"/>
</dbReference>
<protein>
    <submittedName>
        <fullName evidence="8">EamA/RhaT family transporter</fullName>
    </submittedName>
</protein>
<dbReference type="Gene3D" id="1.10.3730.20">
    <property type="match status" value="2"/>
</dbReference>
<gene>
    <name evidence="8" type="ORF">D3875_08675</name>
</gene>
<dbReference type="PANTHER" id="PTHR32322">
    <property type="entry name" value="INNER MEMBRANE TRANSPORTER"/>
    <property type="match status" value="1"/>
</dbReference>
<feature type="transmembrane region" description="Helical" evidence="6">
    <location>
        <begin position="166"/>
        <end position="183"/>
    </location>
</feature>
<evidence type="ECO:0000256" key="1">
    <source>
        <dbReference type="ARBA" id="ARBA00004141"/>
    </source>
</evidence>
<feature type="transmembrane region" description="Helical" evidence="6">
    <location>
        <begin position="220"/>
        <end position="240"/>
    </location>
</feature>
<comment type="subcellular location">
    <subcellularLocation>
        <location evidence="1">Membrane</location>
        <topology evidence="1">Multi-pass membrane protein</topology>
    </subcellularLocation>
</comment>
<feature type="domain" description="EamA" evidence="7">
    <location>
        <begin position="166"/>
        <end position="294"/>
    </location>
</feature>
<feature type="transmembrane region" description="Helical" evidence="6">
    <location>
        <begin position="252"/>
        <end position="271"/>
    </location>
</feature>
<dbReference type="PANTHER" id="PTHR32322:SF2">
    <property type="entry name" value="EAMA DOMAIN-CONTAINING PROTEIN"/>
    <property type="match status" value="1"/>
</dbReference>
<proteinExistence type="inferred from homology"/>
<evidence type="ECO:0000313" key="9">
    <source>
        <dbReference type="Proteomes" id="UP000286287"/>
    </source>
</evidence>
<comment type="similarity">
    <text evidence="2">Belongs to the EamA transporter family.</text>
</comment>